<dbReference type="AlphaFoldDB" id="A0A9D1R3R5"/>
<reference evidence="1" key="2">
    <citation type="submission" date="2021-04" db="EMBL/GenBank/DDBJ databases">
        <authorList>
            <person name="Gilroy R."/>
        </authorList>
    </citation>
    <scope>NUCLEOTIDE SEQUENCE</scope>
    <source>
        <strain evidence="1">CHK195-6426</strain>
    </source>
</reference>
<dbReference type="Proteomes" id="UP000824265">
    <property type="component" value="Unassembled WGS sequence"/>
</dbReference>
<organism evidence="1 2">
    <name type="scientific">Candidatus Acetatifactor stercoripullorum</name>
    <dbReference type="NCBI Taxonomy" id="2838414"/>
    <lineage>
        <taxon>Bacteria</taxon>
        <taxon>Bacillati</taxon>
        <taxon>Bacillota</taxon>
        <taxon>Clostridia</taxon>
        <taxon>Lachnospirales</taxon>
        <taxon>Lachnospiraceae</taxon>
        <taxon>Acetatifactor</taxon>
    </lineage>
</organism>
<sequence length="225" mass="26790">MENKEEILKFFRRLMLCDMDKLELEIEVLQGSREISEEERGRMGHVAHQTDVPRVRIEVSPVRQSVDYYFRNALDYRGKWDGFVQKIKDKLPREVTERDRESICSALRKMKGFQLYAQWKKKYNSKWIWEILPLQSMDVMLEAVRQWGNLWKINKDDPNAYIDSLVKQLISVLREVEAYYKLEKMGRKKLLYAQKLEDLHKAVFGSGFEQLERSFGTAQVEDTSI</sequence>
<evidence type="ECO:0000313" key="1">
    <source>
        <dbReference type="EMBL" id="HIW80379.1"/>
    </source>
</evidence>
<accession>A0A9D1R3R5</accession>
<protein>
    <submittedName>
        <fullName evidence="1">Uncharacterized protein</fullName>
    </submittedName>
</protein>
<name>A0A9D1R3R5_9FIRM</name>
<evidence type="ECO:0000313" key="2">
    <source>
        <dbReference type="Proteomes" id="UP000824265"/>
    </source>
</evidence>
<proteinExistence type="predicted"/>
<reference evidence="1" key="1">
    <citation type="journal article" date="2021" name="PeerJ">
        <title>Extensive microbial diversity within the chicken gut microbiome revealed by metagenomics and culture.</title>
        <authorList>
            <person name="Gilroy R."/>
            <person name="Ravi A."/>
            <person name="Getino M."/>
            <person name="Pursley I."/>
            <person name="Horton D.L."/>
            <person name="Alikhan N.F."/>
            <person name="Baker D."/>
            <person name="Gharbi K."/>
            <person name="Hall N."/>
            <person name="Watson M."/>
            <person name="Adriaenssens E.M."/>
            <person name="Foster-Nyarko E."/>
            <person name="Jarju S."/>
            <person name="Secka A."/>
            <person name="Antonio M."/>
            <person name="Oren A."/>
            <person name="Chaudhuri R.R."/>
            <person name="La Ragione R."/>
            <person name="Hildebrand F."/>
            <person name="Pallen M.J."/>
        </authorList>
    </citation>
    <scope>NUCLEOTIDE SEQUENCE</scope>
    <source>
        <strain evidence="1">CHK195-6426</strain>
    </source>
</reference>
<gene>
    <name evidence="1" type="ORF">H9742_02445</name>
</gene>
<comment type="caution">
    <text evidence="1">The sequence shown here is derived from an EMBL/GenBank/DDBJ whole genome shotgun (WGS) entry which is preliminary data.</text>
</comment>
<dbReference type="EMBL" id="DXGH01000011">
    <property type="protein sequence ID" value="HIW80379.1"/>
    <property type="molecule type" value="Genomic_DNA"/>
</dbReference>